<protein>
    <submittedName>
        <fullName evidence="1">Sulfotransferase</fullName>
    </submittedName>
</protein>
<dbReference type="Gene3D" id="3.40.50.300">
    <property type="entry name" value="P-loop containing nucleotide triphosphate hydrolases"/>
    <property type="match status" value="1"/>
</dbReference>
<accession>A0ABW3MH47</accession>
<comment type="caution">
    <text evidence="1">The sequence shown here is derived from an EMBL/GenBank/DDBJ whole genome shotgun (WGS) entry which is preliminary data.</text>
</comment>
<name>A0ABW3MH47_9PSEU</name>
<dbReference type="InterPro" id="IPR027417">
    <property type="entry name" value="P-loop_NTPase"/>
</dbReference>
<feature type="non-terminal residue" evidence="1">
    <location>
        <position position="68"/>
    </location>
</feature>
<organism evidence="1 2">
    <name type="scientific">Kibdelosporangium lantanae</name>
    <dbReference type="NCBI Taxonomy" id="1497396"/>
    <lineage>
        <taxon>Bacteria</taxon>
        <taxon>Bacillati</taxon>
        <taxon>Actinomycetota</taxon>
        <taxon>Actinomycetes</taxon>
        <taxon>Pseudonocardiales</taxon>
        <taxon>Pseudonocardiaceae</taxon>
        <taxon>Kibdelosporangium</taxon>
    </lineage>
</organism>
<gene>
    <name evidence="1" type="ORF">ACFQ1S_29540</name>
</gene>
<dbReference type="EMBL" id="JBHTIS010002147">
    <property type="protein sequence ID" value="MFD1049387.1"/>
    <property type="molecule type" value="Genomic_DNA"/>
</dbReference>
<keyword evidence="2" id="KW-1185">Reference proteome</keyword>
<reference evidence="2" key="1">
    <citation type="journal article" date="2019" name="Int. J. Syst. Evol. Microbiol.">
        <title>The Global Catalogue of Microorganisms (GCM) 10K type strain sequencing project: providing services to taxonomists for standard genome sequencing and annotation.</title>
        <authorList>
            <consortium name="The Broad Institute Genomics Platform"/>
            <consortium name="The Broad Institute Genome Sequencing Center for Infectious Disease"/>
            <person name="Wu L."/>
            <person name="Ma J."/>
        </authorList>
    </citation>
    <scope>NUCLEOTIDE SEQUENCE [LARGE SCALE GENOMIC DNA]</scope>
    <source>
        <strain evidence="2">JCM 31486</strain>
    </source>
</reference>
<sequence>MDIEALHASATKITGLSDFGPDDYLVGLNVLLESYEKEAALTPLGERVARAGLRGALVARARCSCGWT</sequence>
<evidence type="ECO:0000313" key="2">
    <source>
        <dbReference type="Proteomes" id="UP001597045"/>
    </source>
</evidence>
<dbReference type="Proteomes" id="UP001597045">
    <property type="component" value="Unassembled WGS sequence"/>
</dbReference>
<evidence type="ECO:0000313" key="1">
    <source>
        <dbReference type="EMBL" id="MFD1049387.1"/>
    </source>
</evidence>
<proteinExistence type="predicted"/>